<dbReference type="Proteomes" id="UP000199668">
    <property type="component" value="Unassembled WGS sequence"/>
</dbReference>
<sequence>MKAYRRKFFYLGINNKTLEPMSMDRIRQAGFDLTVSKTDLPYMISFCREWRGFFEEAARGVHPLYRPYIEEAASFFDEQVEQMTLCTAPHHDSTSYILPFTDLVASLMLAYNVFDTVLEEYENMPAHFETALKYYRQFAVKSDSDKSQFILNNLPDLRLSVE</sequence>
<dbReference type="AlphaFoldDB" id="A0A1I4K2B5"/>
<dbReference type="EMBL" id="FOTY01000004">
    <property type="protein sequence ID" value="SFL72878.1"/>
    <property type="molecule type" value="Genomic_DNA"/>
</dbReference>
<proteinExistence type="predicted"/>
<protein>
    <submittedName>
        <fullName evidence="1">Uncharacterized protein</fullName>
    </submittedName>
</protein>
<keyword evidence="2" id="KW-1185">Reference proteome</keyword>
<gene>
    <name evidence="1" type="ORF">SAMN04488054_10471</name>
</gene>
<evidence type="ECO:0000313" key="2">
    <source>
        <dbReference type="Proteomes" id="UP000199668"/>
    </source>
</evidence>
<organism evidence="1 2">
    <name type="scientific">Salibacterium qingdaonense</name>
    <dbReference type="NCBI Taxonomy" id="266892"/>
    <lineage>
        <taxon>Bacteria</taxon>
        <taxon>Bacillati</taxon>
        <taxon>Bacillota</taxon>
        <taxon>Bacilli</taxon>
        <taxon>Bacillales</taxon>
        <taxon>Bacillaceae</taxon>
    </lineage>
</organism>
<evidence type="ECO:0000313" key="1">
    <source>
        <dbReference type="EMBL" id="SFL72878.1"/>
    </source>
</evidence>
<accession>A0A1I4K2B5</accession>
<dbReference type="RefSeq" id="WP_090925953.1">
    <property type="nucleotide sequence ID" value="NZ_FOTY01000004.1"/>
</dbReference>
<name>A0A1I4K2B5_9BACI</name>
<reference evidence="1 2" key="1">
    <citation type="submission" date="2016-10" db="EMBL/GenBank/DDBJ databases">
        <authorList>
            <person name="de Groot N.N."/>
        </authorList>
    </citation>
    <scope>NUCLEOTIDE SEQUENCE [LARGE SCALE GENOMIC DNA]</scope>
    <source>
        <strain evidence="1 2">CGMCC 1.6134</strain>
    </source>
</reference>
<dbReference type="OrthoDB" id="2963924at2"/>